<keyword evidence="5 13" id="KW-0812">Transmembrane</keyword>
<dbReference type="AlphaFoldDB" id="A0ABD6EMR6"/>
<evidence type="ECO:0000256" key="4">
    <source>
        <dbReference type="ARBA" id="ARBA00022448"/>
    </source>
</evidence>
<comment type="similarity">
    <text evidence="3">Belongs to the NDC1 family.</text>
</comment>
<keyword evidence="15" id="KW-1185">Reference proteome</keyword>
<evidence type="ECO:0000313" key="15">
    <source>
        <dbReference type="Proteomes" id="UP001608902"/>
    </source>
</evidence>
<accession>A0ABD6EMR6</accession>
<keyword evidence="4" id="KW-0813">Transport</keyword>
<evidence type="ECO:0000256" key="10">
    <source>
        <dbReference type="ARBA" id="ARBA00023132"/>
    </source>
</evidence>
<feature type="transmembrane region" description="Helical" evidence="13">
    <location>
        <begin position="140"/>
        <end position="158"/>
    </location>
</feature>
<keyword evidence="7" id="KW-0653">Protein transport</keyword>
<evidence type="ECO:0000256" key="6">
    <source>
        <dbReference type="ARBA" id="ARBA00022816"/>
    </source>
</evidence>
<proteinExistence type="inferred from homology"/>
<evidence type="ECO:0000256" key="11">
    <source>
        <dbReference type="ARBA" id="ARBA00023136"/>
    </source>
</evidence>
<keyword evidence="6" id="KW-0509">mRNA transport</keyword>
<sequence>MEVADSFGQSHSSFMVGGVHRLSPLPSGTSIQVKTCPSQMEKTITEWFNNMITFRIAKAAGWYCLLTFFWNVVFAILLQMSIFHPLKTLSDISSLISSLHLYVLSSLNCLIGFCYCYLVGKYLLRFDVEKKLSVLHWRPWMIFGAIFLLDYLKFFLLFRSSRIFLLADPVNDSASVLLHSLILMISLSNVFHYSYQLVFPANELGAIHKMQNSLRVSLESTIHESIRFTVPWISMSIAMLILLLFGIPGLKCFFSLYLLFTSSVTMFSQFYLHRVAVGFSKAFILQAYNFRMPPPYTVLEPTGEQLRTLMNALDSTNVPLKAFAFWDLRRIAVSPSPARRLAIFSLSQPGGHPRNWNAIRCACLDAIEHVRLRVSEENQRILRKNYVSKRNGHIGGTRSKELMDRAFVLPPAFVQKDQMLRKRVLSNVTAKDTTPSILESESTLITSAMSWISRNQAVITSYEANIAMMAIECKSDSINLDSI</sequence>
<evidence type="ECO:0000256" key="5">
    <source>
        <dbReference type="ARBA" id="ARBA00022692"/>
    </source>
</evidence>
<dbReference type="GO" id="GO:0005643">
    <property type="term" value="C:nuclear pore"/>
    <property type="evidence" value="ECO:0007669"/>
    <property type="project" value="UniProtKB-SubCell"/>
</dbReference>
<keyword evidence="9" id="KW-0811">Translocation</keyword>
<dbReference type="GO" id="GO:0051028">
    <property type="term" value="P:mRNA transport"/>
    <property type="evidence" value="ECO:0007669"/>
    <property type="project" value="UniProtKB-KW"/>
</dbReference>
<keyword evidence="12" id="KW-0539">Nucleus</keyword>
<feature type="transmembrane region" description="Helical" evidence="13">
    <location>
        <begin position="228"/>
        <end position="247"/>
    </location>
</feature>
<evidence type="ECO:0000256" key="13">
    <source>
        <dbReference type="SAM" id="Phobius"/>
    </source>
</evidence>
<dbReference type="PANTHER" id="PTHR13269">
    <property type="entry name" value="NUCLEOPORIN NDC1"/>
    <property type="match status" value="1"/>
</dbReference>
<evidence type="ECO:0000256" key="12">
    <source>
        <dbReference type="ARBA" id="ARBA00023242"/>
    </source>
</evidence>
<keyword evidence="8 13" id="KW-1133">Transmembrane helix</keyword>
<evidence type="ECO:0000313" key="14">
    <source>
        <dbReference type="EMBL" id="MFH4980502.1"/>
    </source>
</evidence>
<dbReference type="GO" id="GO:0015031">
    <property type="term" value="P:protein transport"/>
    <property type="evidence" value="ECO:0007669"/>
    <property type="project" value="UniProtKB-KW"/>
</dbReference>
<feature type="transmembrane region" description="Helical" evidence="13">
    <location>
        <begin position="99"/>
        <end position="120"/>
    </location>
</feature>
<evidence type="ECO:0000256" key="8">
    <source>
        <dbReference type="ARBA" id="ARBA00022989"/>
    </source>
</evidence>
<keyword evidence="11 13" id="KW-0472">Membrane</keyword>
<dbReference type="InterPro" id="IPR019049">
    <property type="entry name" value="Nucleoporin_prot_Ndc1/Nup"/>
</dbReference>
<dbReference type="PANTHER" id="PTHR13269:SF6">
    <property type="entry name" value="NUCLEOPORIN NDC1"/>
    <property type="match status" value="1"/>
</dbReference>
<gene>
    <name evidence="14" type="ORF">AB6A40_007211</name>
</gene>
<dbReference type="EMBL" id="JBGFUD010005648">
    <property type="protein sequence ID" value="MFH4980502.1"/>
    <property type="molecule type" value="Genomic_DNA"/>
</dbReference>
<evidence type="ECO:0000256" key="7">
    <source>
        <dbReference type="ARBA" id="ARBA00022927"/>
    </source>
</evidence>
<protein>
    <submittedName>
        <fullName evidence="14">Uncharacterized protein</fullName>
    </submittedName>
</protein>
<dbReference type="GO" id="GO:0031965">
    <property type="term" value="C:nuclear membrane"/>
    <property type="evidence" value="ECO:0007669"/>
    <property type="project" value="UniProtKB-SubCell"/>
</dbReference>
<dbReference type="Pfam" id="PF09531">
    <property type="entry name" value="Ndc1_Nup"/>
    <property type="match status" value="1"/>
</dbReference>
<evidence type="ECO:0000256" key="9">
    <source>
        <dbReference type="ARBA" id="ARBA00023010"/>
    </source>
</evidence>
<keyword evidence="10" id="KW-0906">Nuclear pore complex</keyword>
<name>A0ABD6EMR6_9BILA</name>
<reference evidence="14 15" key="1">
    <citation type="submission" date="2024-08" db="EMBL/GenBank/DDBJ databases">
        <title>Gnathostoma spinigerum genome.</title>
        <authorList>
            <person name="Gonzalez-Bertolin B."/>
            <person name="Monzon S."/>
            <person name="Zaballos A."/>
            <person name="Jimenez P."/>
            <person name="Dekumyoy P."/>
            <person name="Varona S."/>
            <person name="Cuesta I."/>
            <person name="Sumanam S."/>
            <person name="Adisakwattana P."/>
            <person name="Gasser R.B."/>
            <person name="Hernandez-Gonzalez A."/>
            <person name="Young N.D."/>
            <person name="Perteguer M.J."/>
        </authorList>
    </citation>
    <scope>NUCLEOTIDE SEQUENCE [LARGE SCALE GENOMIC DNA]</scope>
    <source>
        <strain evidence="14">AL3</strain>
        <tissue evidence="14">Liver</tissue>
    </source>
</reference>
<comment type="caution">
    <text evidence="14">The sequence shown here is derived from an EMBL/GenBank/DDBJ whole genome shotgun (WGS) entry which is preliminary data.</text>
</comment>
<feature type="transmembrane region" description="Helical" evidence="13">
    <location>
        <begin position="60"/>
        <end position="78"/>
    </location>
</feature>
<comment type="subcellular location">
    <subcellularLocation>
        <location evidence="1">Nucleus membrane</location>
        <topology evidence="1">Multi-pass membrane protein</topology>
    </subcellularLocation>
    <subcellularLocation>
        <location evidence="2">Nucleus</location>
        <location evidence="2">Nuclear pore complex</location>
    </subcellularLocation>
</comment>
<feature type="transmembrane region" description="Helical" evidence="13">
    <location>
        <begin position="170"/>
        <end position="191"/>
    </location>
</feature>
<evidence type="ECO:0000256" key="2">
    <source>
        <dbReference type="ARBA" id="ARBA00004567"/>
    </source>
</evidence>
<evidence type="ECO:0000256" key="1">
    <source>
        <dbReference type="ARBA" id="ARBA00004232"/>
    </source>
</evidence>
<dbReference type="Proteomes" id="UP001608902">
    <property type="component" value="Unassembled WGS sequence"/>
</dbReference>
<organism evidence="14 15">
    <name type="scientific">Gnathostoma spinigerum</name>
    <dbReference type="NCBI Taxonomy" id="75299"/>
    <lineage>
        <taxon>Eukaryota</taxon>
        <taxon>Metazoa</taxon>
        <taxon>Ecdysozoa</taxon>
        <taxon>Nematoda</taxon>
        <taxon>Chromadorea</taxon>
        <taxon>Rhabditida</taxon>
        <taxon>Spirurina</taxon>
        <taxon>Gnathostomatomorpha</taxon>
        <taxon>Gnathostomatoidea</taxon>
        <taxon>Gnathostomatidae</taxon>
        <taxon>Gnathostoma</taxon>
    </lineage>
</organism>
<evidence type="ECO:0000256" key="3">
    <source>
        <dbReference type="ARBA" id="ARBA00005760"/>
    </source>
</evidence>